<evidence type="ECO:0000256" key="1">
    <source>
        <dbReference type="SAM" id="Coils"/>
    </source>
</evidence>
<comment type="caution">
    <text evidence="2">The sequence shown here is derived from an EMBL/GenBank/DDBJ whole genome shotgun (WGS) entry which is preliminary data.</text>
</comment>
<gene>
    <name evidence="2" type="ORF">HNP48_001528</name>
</gene>
<evidence type="ECO:0000313" key="2">
    <source>
        <dbReference type="EMBL" id="MBB6558864.1"/>
    </source>
</evidence>
<proteinExistence type="predicted"/>
<sequence length="172" mass="18358">MSAASQEVIRLENALSDLQNQLLQARNDVQSWVDANASLSRSAAQERAKNQGAGRGLVSSFLGAKFRSAMRAGAAASNASIAKDVAAKRQKIAAGKASAQDRVAQIQALITEAKSQIRQAKAEQRAQGSVAKARGHAKSSVDLLHKLKEAHTLGLLTDAEFEEKRAKLVRNM</sequence>
<feature type="coiled-coil region" evidence="1">
    <location>
        <begin position="1"/>
        <end position="35"/>
    </location>
</feature>
<organism evidence="2 3">
    <name type="scientific">Acidovorax soli</name>
    <dbReference type="NCBI Taxonomy" id="592050"/>
    <lineage>
        <taxon>Bacteria</taxon>
        <taxon>Pseudomonadati</taxon>
        <taxon>Pseudomonadota</taxon>
        <taxon>Betaproteobacteria</taxon>
        <taxon>Burkholderiales</taxon>
        <taxon>Comamonadaceae</taxon>
        <taxon>Acidovorax</taxon>
    </lineage>
</organism>
<accession>A0A7X0PBQ7</accession>
<reference evidence="2 3" key="1">
    <citation type="submission" date="2020-08" db="EMBL/GenBank/DDBJ databases">
        <title>Functional genomics of gut bacteria from endangered species of beetles.</title>
        <authorList>
            <person name="Carlos-Shanley C."/>
        </authorList>
    </citation>
    <scope>NUCLEOTIDE SEQUENCE [LARGE SCALE GENOMIC DNA]</scope>
    <source>
        <strain evidence="2 3">S00198</strain>
    </source>
</reference>
<dbReference type="RefSeq" id="WP_184856273.1">
    <property type="nucleotide sequence ID" value="NZ_JACHLK010000002.1"/>
</dbReference>
<dbReference type="Proteomes" id="UP000575083">
    <property type="component" value="Unassembled WGS sequence"/>
</dbReference>
<protein>
    <submittedName>
        <fullName evidence="2">F0F1-type ATP synthase membrane subunit b/b</fullName>
    </submittedName>
</protein>
<dbReference type="EMBL" id="JACHLK010000002">
    <property type="protein sequence ID" value="MBB6558864.1"/>
    <property type="molecule type" value="Genomic_DNA"/>
</dbReference>
<feature type="coiled-coil region" evidence="1">
    <location>
        <begin position="96"/>
        <end position="123"/>
    </location>
</feature>
<evidence type="ECO:0000313" key="3">
    <source>
        <dbReference type="Proteomes" id="UP000575083"/>
    </source>
</evidence>
<keyword evidence="1" id="KW-0175">Coiled coil</keyword>
<keyword evidence="3" id="KW-1185">Reference proteome</keyword>
<dbReference type="AlphaFoldDB" id="A0A7X0PBQ7"/>
<name>A0A7X0PBQ7_9BURK</name>